<dbReference type="EMBL" id="ACCJ01000343">
    <property type="protein sequence ID" value="EEG53717.1"/>
    <property type="molecule type" value="Genomic_DNA"/>
</dbReference>
<evidence type="ECO:0000313" key="1">
    <source>
        <dbReference type="EMBL" id="EEG53717.1"/>
    </source>
</evidence>
<reference evidence="1 2" key="1">
    <citation type="submission" date="2009-02" db="EMBL/GenBank/DDBJ databases">
        <title>Draft genome sequence of Clostridium asparagiforme (DSM 15981).</title>
        <authorList>
            <person name="Sudarsanam P."/>
            <person name="Ley R."/>
            <person name="Guruge J."/>
            <person name="Turnbaugh P.J."/>
            <person name="Mahowald M."/>
            <person name="Liep D."/>
            <person name="Gordon J."/>
        </authorList>
    </citation>
    <scope>NUCLEOTIDE SEQUENCE [LARGE SCALE GENOMIC DNA]</scope>
    <source>
        <strain evidence="1 2">DSM 15981</strain>
    </source>
</reference>
<organism evidence="1 2">
    <name type="scientific">[Clostridium] asparagiforme DSM 15981</name>
    <dbReference type="NCBI Taxonomy" id="518636"/>
    <lineage>
        <taxon>Bacteria</taxon>
        <taxon>Bacillati</taxon>
        <taxon>Bacillota</taxon>
        <taxon>Clostridia</taxon>
        <taxon>Lachnospirales</taxon>
        <taxon>Lachnospiraceae</taxon>
        <taxon>Enterocloster</taxon>
    </lineage>
</organism>
<gene>
    <name evidence="1" type="ORF">CLOSTASPAR_04222</name>
</gene>
<comment type="caution">
    <text evidence="1">The sequence shown here is derived from an EMBL/GenBank/DDBJ whole genome shotgun (WGS) entry which is preliminary data.</text>
</comment>
<dbReference type="AlphaFoldDB" id="C0D4M7"/>
<proteinExistence type="predicted"/>
<sequence length="48" mass="5470">MVIVSFLQFIVHRIGKLKIFPQPDFLSRTSACISPAFCYNGIRESIPK</sequence>
<dbReference type="Proteomes" id="UP000004756">
    <property type="component" value="Unassembled WGS sequence"/>
</dbReference>
<protein>
    <submittedName>
        <fullName evidence="1">Uncharacterized protein</fullName>
    </submittedName>
</protein>
<name>C0D4M7_9FIRM</name>
<feature type="non-terminal residue" evidence="1">
    <location>
        <position position="48"/>
    </location>
</feature>
<keyword evidence="2" id="KW-1185">Reference proteome</keyword>
<dbReference type="HOGENOM" id="CLU_3161419_0_0_9"/>
<accession>C0D4M7</accession>
<evidence type="ECO:0000313" key="2">
    <source>
        <dbReference type="Proteomes" id="UP000004756"/>
    </source>
</evidence>